<keyword evidence="1" id="KW-0732">Signal</keyword>
<comment type="caution">
    <text evidence="2">The sequence shown here is derived from an EMBL/GenBank/DDBJ whole genome shotgun (WGS) entry which is preliminary data.</text>
</comment>
<dbReference type="EMBL" id="JAWNGG020000004">
    <property type="protein sequence ID" value="KAK9310336.1"/>
    <property type="molecule type" value="Genomic_DNA"/>
</dbReference>
<evidence type="ECO:0000313" key="2">
    <source>
        <dbReference type="EMBL" id="KAK9310336.1"/>
    </source>
</evidence>
<gene>
    <name evidence="2" type="ORF">QLX08_000335</name>
</gene>
<name>A0AAW1AKQ1_9HYME</name>
<organism evidence="2 3">
    <name type="scientific">Tetragonisca angustula</name>
    <dbReference type="NCBI Taxonomy" id="166442"/>
    <lineage>
        <taxon>Eukaryota</taxon>
        <taxon>Metazoa</taxon>
        <taxon>Ecdysozoa</taxon>
        <taxon>Arthropoda</taxon>
        <taxon>Hexapoda</taxon>
        <taxon>Insecta</taxon>
        <taxon>Pterygota</taxon>
        <taxon>Neoptera</taxon>
        <taxon>Endopterygota</taxon>
        <taxon>Hymenoptera</taxon>
        <taxon>Apocrita</taxon>
        <taxon>Aculeata</taxon>
        <taxon>Apoidea</taxon>
        <taxon>Anthophila</taxon>
        <taxon>Apidae</taxon>
        <taxon>Tetragonisca</taxon>
    </lineage>
</organism>
<feature type="chain" id="PRO_5043530742" description="Secreted protein" evidence="1">
    <location>
        <begin position="19"/>
        <end position="114"/>
    </location>
</feature>
<dbReference type="AlphaFoldDB" id="A0AAW1AKQ1"/>
<evidence type="ECO:0000313" key="3">
    <source>
        <dbReference type="Proteomes" id="UP001432146"/>
    </source>
</evidence>
<protein>
    <recommendedName>
        <fullName evidence="4">Secreted protein</fullName>
    </recommendedName>
</protein>
<proteinExistence type="predicted"/>
<evidence type="ECO:0000256" key="1">
    <source>
        <dbReference type="SAM" id="SignalP"/>
    </source>
</evidence>
<sequence>MRAELLLILGALVIPGDCGRKPIGESMDHESSRRRNGSLPKMSIGLVVPYTNFGVREYTKAVNRTVGSLRKTYTRTKGHSKYSFLDKYDFTQNSVRLSMMTLTPSPTGTAIRTN</sequence>
<evidence type="ECO:0008006" key="4">
    <source>
        <dbReference type="Google" id="ProtNLM"/>
    </source>
</evidence>
<keyword evidence="3" id="KW-1185">Reference proteome</keyword>
<dbReference type="Proteomes" id="UP001432146">
    <property type="component" value="Unassembled WGS sequence"/>
</dbReference>
<feature type="signal peptide" evidence="1">
    <location>
        <begin position="1"/>
        <end position="18"/>
    </location>
</feature>
<accession>A0AAW1AKQ1</accession>
<reference evidence="2 3" key="1">
    <citation type="submission" date="2024-05" db="EMBL/GenBank/DDBJ databases">
        <title>The nuclear and mitochondrial genome assemblies of Tetragonisca angustula (Apidae: Meliponini), a tiny yet remarkable pollinator in the Neotropics.</title>
        <authorList>
            <person name="Ferrari R."/>
            <person name="Ricardo P.C."/>
            <person name="Dias F.C."/>
            <person name="Araujo N.S."/>
            <person name="Soares D.O."/>
            <person name="Zhou Q.-S."/>
            <person name="Zhu C.-D."/>
            <person name="Coutinho L."/>
            <person name="Airas M.C."/>
            <person name="Batista T.M."/>
        </authorList>
    </citation>
    <scope>NUCLEOTIDE SEQUENCE [LARGE SCALE GENOMIC DNA]</scope>
    <source>
        <strain evidence="2">ASF017062</strain>
        <tissue evidence="2">Abdomen</tissue>
    </source>
</reference>